<gene>
    <name evidence="2" type="ordered locus">Sked_19770</name>
</gene>
<dbReference type="AlphaFoldDB" id="D1BHI2"/>
<dbReference type="EMBL" id="CP001819">
    <property type="protein sequence ID" value="ACZ21902.1"/>
    <property type="molecule type" value="Genomic_DNA"/>
</dbReference>
<proteinExistence type="predicted"/>
<evidence type="ECO:0000256" key="1">
    <source>
        <dbReference type="SAM" id="MobiDB-lite"/>
    </source>
</evidence>
<name>D1BHI2_SANKS</name>
<organism evidence="2 3">
    <name type="scientific">Sanguibacter keddieii (strain ATCC 51767 / DSM 10542 / NCFB 3025 / ST-74)</name>
    <dbReference type="NCBI Taxonomy" id="446469"/>
    <lineage>
        <taxon>Bacteria</taxon>
        <taxon>Bacillati</taxon>
        <taxon>Actinomycetota</taxon>
        <taxon>Actinomycetes</taxon>
        <taxon>Micrococcales</taxon>
        <taxon>Sanguibacteraceae</taxon>
        <taxon>Sanguibacter</taxon>
    </lineage>
</organism>
<keyword evidence="3" id="KW-1185">Reference proteome</keyword>
<accession>D1BHI2</accession>
<evidence type="ECO:0000313" key="3">
    <source>
        <dbReference type="Proteomes" id="UP000000322"/>
    </source>
</evidence>
<sequence length="125" mass="13258">MFFGEAGVSVQNHFCFSTGVADHRCFITCVNVMGFPSLPELACCGRLTRTHTCPPRSGSGRTVSGAVGASANCSSWSTSSWRISARWPSCSRRQGAVPCPSRPPALIDILIQATNVSPARATSPR</sequence>
<dbReference type="KEGG" id="ske:Sked_19770"/>
<dbReference type="Proteomes" id="UP000000322">
    <property type="component" value="Chromosome"/>
</dbReference>
<dbReference type="HOGENOM" id="CLU_1991125_0_0_11"/>
<evidence type="ECO:0000313" key="2">
    <source>
        <dbReference type="EMBL" id="ACZ21902.1"/>
    </source>
</evidence>
<protein>
    <submittedName>
        <fullName evidence="2">Uncharacterized protein</fullName>
    </submittedName>
</protein>
<feature type="region of interest" description="Disordered" evidence="1">
    <location>
        <begin position="55"/>
        <end position="74"/>
    </location>
</feature>
<reference evidence="2 3" key="1">
    <citation type="journal article" date="2009" name="Stand. Genomic Sci.">
        <title>Complete genome sequence of Sanguibacter keddieii type strain (ST-74).</title>
        <authorList>
            <person name="Ivanova N."/>
            <person name="Sikorski J."/>
            <person name="Sims D."/>
            <person name="Brettin T."/>
            <person name="Detter J.C."/>
            <person name="Han C."/>
            <person name="Lapidus A."/>
            <person name="Copeland A."/>
            <person name="Glavina Del Rio T."/>
            <person name="Nolan M."/>
            <person name="Chen F."/>
            <person name="Lucas S."/>
            <person name="Tice H."/>
            <person name="Cheng J.F."/>
            <person name="Bruce D."/>
            <person name="Goodwin L."/>
            <person name="Pitluck S."/>
            <person name="Pati A."/>
            <person name="Mavromatis K."/>
            <person name="Chen A."/>
            <person name="Palaniappan K."/>
            <person name="D'haeseleer P."/>
            <person name="Chain P."/>
            <person name="Bristow J."/>
            <person name="Eisen J.A."/>
            <person name="Markowitz V."/>
            <person name="Hugenholtz P."/>
            <person name="Goker M."/>
            <person name="Pukall R."/>
            <person name="Klenk H.P."/>
            <person name="Kyrpides N.C."/>
        </authorList>
    </citation>
    <scope>NUCLEOTIDE SEQUENCE [LARGE SCALE GENOMIC DNA]</scope>
    <source>
        <strain evidence="3">ATCC 51767 / DSM 10542 / NCFB 3025 / ST-74</strain>
    </source>
</reference>
<dbReference type="STRING" id="446469.Sked_19770"/>